<organism evidence="10 11">
    <name type="scientific">Sarocladium strictum</name>
    <name type="common">Black bundle disease fungus</name>
    <name type="synonym">Acremonium strictum</name>
    <dbReference type="NCBI Taxonomy" id="5046"/>
    <lineage>
        <taxon>Eukaryota</taxon>
        <taxon>Fungi</taxon>
        <taxon>Dikarya</taxon>
        <taxon>Ascomycota</taxon>
        <taxon>Pezizomycotina</taxon>
        <taxon>Sordariomycetes</taxon>
        <taxon>Hypocreomycetidae</taxon>
        <taxon>Hypocreales</taxon>
        <taxon>Sarocladiaceae</taxon>
        <taxon>Sarocladium</taxon>
    </lineage>
</organism>
<dbReference type="PANTHER" id="PTHR43867">
    <property type="entry name" value="CELLULOSE SYNTHASE CATALYTIC SUBUNIT A [UDP-FORMING]"/>
    <property type="match status" value="1"/>
</dbReference>
<keyword evidence="3" id="KW-0808">Transferase</keyword>
<dbReference type="SUPFAM" id="SSF53448">
    <property type="entry name" value="Nucleotide-diphospho-sugar transferases"/>
    <property type="match status" value="1"/>
</dbReference>
<feature type="compositionally biased region" description="Low complexity" evidence="7">
    <location>
        <begin position="28"/>
        <end position="37"/>
    </location>
</feature>
<dbReference type="InterPro" id="IPR029044">
    <property type="entry name" value="Nucleotide-diphossugar_trans"/>
</dbReference>
<evidence type="ECO:0000313" key="10">
    <source>
        <dbReference type="EMBL" id="KAK0386444.1"/>
    </source>
</evidence>
<dbReference type="Proteomes" id="UP001175261">
    <property type="component" value="Unassembled WGS sequence"/>
</dbReference>
<keyword evidence="2" id="KW-0328">Glycosyltransferase</keyword>
<dbReference type="CDD" id="cd06421">
    <property type="entry name" value="CESA_CelA_like"/>
    <property type="match status" value="1"/>
</dbReference>
<evidence type="ECO:0000256" key="5">
    <source>
        <dbReference type="ARBA" id="ARBA00022989"/>
    </source>
</evidence>
<dbReference type="Pfam" id="PF13632">
    <property type="entry name" value="Glyco_trans_2_3"/>
    <property type="match status" value="1"/>
</dbReference>
<keyword evidence="6 8" id="KW-0472">Membrane</keyword>
<evidence type="ECO:0000256" key="8">
    <source>
        <dbReference type="SAM" id="Phobius"/>
    </source>
</evidence>
<keyword evidence="5 8" id="KW-1133">Transmembrane helix</keyword>
<accession>A0AA39GGB6</accession>
<feature type="domain" description="Glycosyltransferase 2-like" evidence="9">
    <location>
        <begin position="349"/>
        <end position="533"/>
    </location>
</feature>
<comment type="subcellular location">
    <subcellularLocation>
        <location evidence="1">Membrane</location>
        <topology evidence="1">Multi-pass membrane protein</topology>
    </subcellularLocation>
</comment>
<proteinExistence type="predicted"/>
<evidence type="ECO:0000256" key="7">
    <source>
        <dbReference type="SAM" id="MobiDB-lite"/>
    </source>
</evidence>
<feature type="transmembrane region" description="Helical" evidence="8">
    <location>
        <begin position="644"/>
        <end position="669"/>
    </location>
</feature>
<feature type="transmembrane region" description="Helical" evidence="8">
    <location>
        <begin position="754"/>
        <end position="770"/>
    </location>
</feature>
<protein>
    <recommendedName>
        <fullName evidence="9">Glycosyltransferase 2-like domain-containing protein</fullName>
    </recommendedName>
</protein>
<comment type="caution">
    <text evidence="10">The sequence shown here is derived from an EMBL/GenBank/DDBJ whole genome shotgun (WGS) entry which is preliminary data.</text>
</comment>
<feature type="transmembrane region" description="Helical" evidence="8">
    <location>
        <begin position="168"/>
        <end position="189"/>
    </location>
</feature>
<dbReference type="PANTHER" id="PTHR43867:SF2">
    <property type="entry name" value="CELLULOSE SYNTHASE CATALYTIC SUBUNIT A [UDP-FORMING]"/>
    <property type="match status" value="1"/>
</dbReference>
<dbReference type="InterPro" id="IPR001173">
    <property type="entry name" value="Glyco_trans_2-like"/>
</dbReference>
<evidence type="ECO:0000256" key="1">
    <source>
        <dbReference type="ARBA" id="ARBA00004141"/>
    </source>
</evidence>
<feature type="compositionally biased region" description="Polar residues" evidence="7">
    <location>
        <begin position="105"/>
        <end position="115"/>
    </location>
</feature>
<feature type="transmembrane region" description="Helical" evidence="8">
    <location>
        <begin position="681"/>
        <end position="704"/>
    </location>
</feature>
<dbReference type="InterPro" id="IPR050321">
    <property type="entry name" value="Glycosyltr_2/OpgH_subfam"/>
</dbReference>
<evidence type="ECO:0000259" key="9">
    <source>
        <dbReference type="Pfam" id="PF13632"/>
    </source>
</evidence>
<feature type="region of interest" description="Disordered" evidence="7">
    <location>
        <begin position="1"/>
        <end position="119"/>
    </location>
</feature>
<keyword evidence="11" id="KW-1185">Reference proteome</keyword>
<feature type="compositionally biased region" description="Polar residues" evidence="7">
    <location>
        <begin position="63"/>
        <end position="95"/>
    </location>
</feature>
<feature type="transmembrane region" description="Helical" evidence="8">
    <location>
        <begin position="209"/>
        <end position="232"/>
    </location>
</feature>
<evidence type="ECO:0000256" key="2">
    <source>
        <dbReference type="ARBA" id="ARBA00022676"/>
    </source>
</evidence>
<keyword evidence="4 8" id="KW-0812">Transmembrane</keyword>
<evidence type="ECO:0000313" key="11">
    <source>
        <dbReference type="Proteomes" id="UP001175261"/>
    </source>
</evidence>
<name>A0AA39GGB6_SARSR</name>
<evidence type="ECO:0000256" key="3">
    <source>
        <dbReference type="ARBA" id="ARBA00022679"/>
    </source>
</evidence>
<sequence>MKSRPPSDETIEIQDLRENFPEPPASPYYPQSSPYQQHQRDNAAQFHRPLRPPRELTEYSAGWASSTHTLANSPYDSRSASPSPAWNDSQSTHLGYQQAPLGPSPFQSPFDSRPNSFHHQHQSSASLQHLLTTPSSPSFTKGYTEPGTIEQLHDRDDVDTWHGWRRKLYYLVPIFTLLNILFYLVYLVLRVACVVSAQNSAGKVYIQAWVFLAIEIMVTIPPMMHNIWTMWATKSRGRPKLRLAGDDVPTVDVFVTCCGEDDGVVLDTIRAACAQDYPLDRFKVIVLDDGQSKPLESAIAQMSKHQPNLYYMARPKTPGVPHHFKAGNLNYGLEHSQYLPGEPGFYMAALDADMIPEPHWLRAILPHLMRDPRVGLACPPQLFYNTPRADPLAQSLDFFVHVIEPIKDAMGVAWCTGSGYIARRDALLEIGNFPLGSLAEDVATSTKLLGKGWKTAYIHEPLQFGTVPEDFSGHLKQRTRWAIGTVDTSIKLKFCLWGKDLGVMTIAQRFSGFLYATLNLYTILLSASMFAIPIILVMGKPLVAFSNDTQLRWLIRACFAAHMCNRICELLLSMPAGYRVGRRGARYELWMSPYISLSIIRAFVLPKWLGGQRQAFKPTGSLSKGLNERDAALRKNLFRRMWSILVECFAIYHMAFVYFTLVAVVLTSWRCFAREQTTKDLLFCLVTHAFWPPLTFVFICSSLWTPIAYAIDPPTVPDREQLLVRDPATGVAHPTPKSKKIAYGGEDAWWEMEYTLTTAFTALMFVVSFIL</sequence>
<dbReference type="GO" id="GO:0016757">
    <property type="term" value="F:glycosyltransferase activity"/>
    <property type="evidence" value="ECO:0007669"/>
    <property type="project" value="UniProtKB-KW"/>
</dbReference>
<evidence type="ECO:0000256" key="4">
    <source>
        <dbReference type="ARBA" id="ARBA00022692"/>
    </source>
</evidence>
<dbReference type="Gene3D" id="3.90.550.10">
    <property type="entry name" value="Spore Coat Polysaccharide Biosynthesis Protein SpsA, Chain A"/>
    <property type="match status" value="1"/>
</dbReference>
<reference evidence="10" key="1">
    <citation type="submission" date="2022-10" db="EMBL/GenBank/DDBJ databases">
        <title>Determination and structural analysis of whole genome sequence of Sarocladium strictum F4-1.</title>
        <authorList>
            <person name="Hu L."/>
            <person name="Jiang Y."/>
        </authorList>
    </citation>
    <scope>NUCLEOTIDE SEQUENCE</scope>
    <source>
        <strain evidence="10">F4-1</strain>
    </source>
</reference>
<feature type="transmembrane region" description="Helical" evidence="8">
    <location>
        <begin position="513"/>
        <end position="538"/>
    </location>
</feature>
<dbReference type="GO" id="GO:0016020">
    <property type="term" value="C:membrane"/>
    <property type="evidence" value="ECO:0007669"/>
    <property type="project" value="UniProtKB-SubCell"/>
</dbReference>
<dbReference type="AlphaFoldDB" id="A0AA39GGB6"/>
<gene>
    <name evidence="10" type="ORF">NLU13_6280</name>
</gene>
<dbReference type="EMBL" id="JAPDFR010000005">
    <property type="protein sequence ID" value="KAK0386444.1"/>
    <property type="molecule type" value="Genomic_DNA"/>
</dbReference>
<evidence type="ECO:0000256" key="6">
    <source>
        <dbReference type="ARBA" id="ARBA00023136"/>
    </source>
</evidence>